<proteinExistence type="predicted"/>
<dbReference type="Gene3D" id="3.30.9.10">
    <property type="entry name" value="D-Amino Acid Oxidase, subunit A, domain 2"/>
    <property type="match status" value="1"/>
</dbReference>
<name>A0ABV5MIF0_9ACTN</name>
<organism evidence="3 4">
    <name type="scientific">Dactylosporangium vinaceum</name>
    <dbReference type="NCBI Taxonomy" id="53362"/>
    <lineage>
        <taxon>Bacteria</taxon>
        <taxon>Bacillati</taxon>
        <taxon>Actinomycetota</taxon>
        <taxon>Actinomycetes</taxon>
        <taxon>Micromonosporales</taxon>
        <taxon>Micromonosporaceae</taxon>
        <taxon>Dactylosporangium</taxon>
    </lineage>
</organism>
<evidence type="ECO:0000256" key="1">
    <source>
        <dbReference type="ARBA" id="ARBA00023002"/>
    </source>
</evidence>
<keyword evidence="1 3" id="KW-0560">Oxidoreductase</keyword>
<dbReference type="Pfam" id="PF01266">
    <property type="entry name" value="DAO"/>
    <property type="match status" value="1"/>
</dbReference>
<dbReference type="PANTHER" id="PTHR13847:SF289">
    <property type="entry name" value="GLYCINE OXIDASE"/>
    <property type="match status" value="1"/>
</dbReference>
<dbReference type="RefSeq" id="WP_380030436.1">
    <property type="nucleotide sequence ID" value="NZ_JBHMCA010000058.1"/>
</dbReference>
<comment type="caution">
    <text evidence="3">The sequence shown here is derived from an EMBL/GenBank/DDBJ whole genome shotgun (WGS) entry which is preliminary data.</text>
</comment>
<dbReference type="Gene3D" id="3.50.50.60">
    <property type="entry name" value="FAD/NAD(P)-binding domain"/>
    <property type="match status" value="1"/>
</dbReference>
<dbReference type="GO" id="GO:0016491">
    <property type="term" value="F:oxidoreductase activity"/>
    <property type="evidence" value="ECO:0007669"/>
    <property type="project" value="UniProtKB-KW"/>
</dbReference>
<keyword evidence="4" id="KW-1185">Reference proteome</keyword>
<dbReference type="SUPFAM" id="SSF51905">
    <property type="entry name" value="FAD/NAD(P)-binding domain"/>
    <property type="match status" value="1"/>
</dbReference>
<evidence type="ECO:0000313" key="4">
    <source>
        <dbReference type="Proteomes" id="UP001589608"/>
    </source>
</evidence>
<dbReference type="SUPFAM" id="SSF54373">
    <property type="entry name" value="FAD-linked reductases, C-terminal domain"/>
    <property type="match status" value="1"/>
</dbReference>
<dbReference type="EMBL" id="JBHMCA010000058">
    <property type="protein sequence ID" value="MFB9448639.1"/>
    <property type="molecule type" value="Genomic_DNA"/>
</dbReference>
<accession>A0ABV5MIF0</accession>
<dbReference type="EC" id="1.-.-.-" evidence="3"/>
<gene>
    <name evidence="3" type="ORF">ACFFTR_36600</name>
</gene>
<evidence type="ECO:0000313" key="3">
    <source>
        <dbReference type="EMBL" id="MFB9448639.1"/>
    </source>
</evidence>
<dbReference type="Proteomes" id="UP001589608">
    <property type="component" value="Unassembled WGS sequence"/>
</dbReference>
<reference evidence="3 4" key="1">
    <citation type="submission" date="2024-09" db="EMBL/GenBank/DDBJ databases">
        <authorList>
            <person name="Sun Q."/>
            <person name="Mori K."/>
        </authorList>
    </citation>
    <scope>NUCLEOTIDE SEQUENCE [LARGE SCALE GENOMIC DNA]</scope>
    <source>
        <strain evidence="3 4">JCM 3307</strain>
    </source>
</reference>
<dbReference type="PANTHER" id="PTHR13847">
    <property type="entry name" value="SARCOSINE DEHYDROGENASE-RELATED"/>
    <property type="match status" value="1"/>
</dbReference>
<dbReference type="InterPro" id="IPR036188">
    <property type="entry name" value="FAD/NAD-bd_sf"/>
</dbReference>
<evidence type="ECO:0000259" key="2">
    <source>
        <dbReference type="Pfam" id="PF01266"/>
    </source>
</evidence>
<sequence>MVFDVVDAAQNYDLVVAGNGALGMSLGLTLARRGLRVAVVGRADRPHAASAAAGAMNGCFGEVTPHLLRSEHGRLKLAMDFRATALWDGWEEGLLQESDEVALRTAKGTVVILNTVGVPEIDTEGFKAIRTALDEYKEPYEDIDPADVPWIHPAPTHRPLQAMFIPGEHAVDAPALLRALSAALVRNGGTIVDDLVAEVLLDGDRATGVRLTSGEVLSAGHVVLATGAATTKLLSCLPEELRNKIPAVVAGRGVALMVRTAAGTMPPSVIRTPNRAFACGLHVVPRQDGVIYLGATNEVESQVGTTAAIGELNLLLSGASQMHDDLVNGWVERILVGNRPVPLDGFPLLGRAGVDGLWLMTGTYRDGLHQSPLLAAEMAARILGEQADAELDVFTPVRPPIEAMTRDECLEMAVRHTLGSGYEHEWRLPDDWPPMIEKHFRSAFGRSLEQVDPEFVPPPEMFIFADDYIHAALRTYYEAHRGASGR</sequence>
<dbReference type="InterPro" id="IPR006076">
    <property type="entry name" value="FAD-dep_OxRdtase"/>
</dbReference>
<protein>
    <submittedName>
        <fullName evidence="3">NAD(P)/FAD-dependent oxidoreductase</fullName>
        <ecNumber evidence="3">1.-.-.-</ecNumber>
    </submittedName>
</protein>
<feature type="domain" description="FAD dependent oxidoreductase" evidence="2">
    <location>
        <begin position="13"/>
        <end position="381"/>
    </location>
</feature>